<evidence type="ECO:0000256" key="2">
    <source>
        <dbReference type="ARBA" id="ARBA00022692"/>
    </source>
</evidence>
<evidence type="ECO:0000256" key="5">
    <source>
        <dbReference type="SAM" id="Phobius"/>
    </source>
</evidence>
<evidence type="ECO:0000313" key="7">
    <source>
        <dbReference type="Proteomes" id="UP000749559"/>
    </source>
</evidence>
<feature type="transmembrane region" description="Helical" evidence="5">
    <location>
        <begin position="33"/>
        <end position="59"/>
    </location>
</feature>
<organism evidence="6 7">
    <name type="scientific">Owenia fusiformis</name>
    <name type="common">Polychaete worm</name>
    <dbReference type="NCBI Taxonomy" id="6347"/>
    <lineage>
        <taxon>Eukaryota</taxon>
        <taxon>Metazoa</taxon>
        <taxon>Spiralia</taxon>
        <taxon>Lophotrochozoa</taxon>
        <taxon>Annelida</taxon>
        <taxon>Polychaeta</taxon>
        <taxon>Sedentaria</taxon>
        <taxon>Canalipalpata</taxon>
        <taxon>Sabellida</taxon>
        <taxon>Oweniida</taxon>
        <taxon>Oweniidae</taxon>
        <taxon>Owenia</taxon>
    </lineage>
</organism>
<comment type="caution">
    <text evidence="6">The sequence shown here is derived from an EMBL/GenBank/DDBJ whole genome shotgun (WGS) entry which is preliminary data.</text>
</comment>
<dbReference type="GO" id="GO:0005886">
    <property type="term" value="C:plasma membrane"/>
    <property type="evidence" value="ECO:0007669"/>
    <property type="project" value="TreeGrafter"/>
</dbReference>
<feature type="transmembrane region" description="Helical" evidence="5">
    <location>
        <begin position="65"/>
        <end position="91"/>
    </location>
</feature>
<evidence type="ECO:0000256" key="1">
    <source>
        <dbReference type="ARBA" id="ARBA00004141"/>
    </source>
</evidence>
<dbReference type="PANTHER" id="PTHR19282">
    <property type="entry name" value="TETRASPANIN"/>
    <property type="match status" value="1"/>
</dbReference>
<dbReference type="PANTHER" id="PTHR19282:SF544">
    <property type="entry name" value="TETRASPANIN"/>
    <property type="match status" value="1"/>
</dbReference>
<evidence type="ECO:0000256" key="3">
    <source>
        <dbReference type="ARBA" id="ARBA00022989"/>
    </source>
</evidence>
<feature type="transmembrane region" description="Helical" evidence="5">
    <location>
        <begin position="6"/>
        <end position="26"/>
    </location>
</feature>
<dbReference type="PRINTS" id="PR00259">
    <property type="entry name" value="TMFOUR"/>
</dbReference>
<protein>
    <submittedName>
        <fullName evidence="6">Uncharacterized protein</fullName>
    </submittedName>
</protein>
<keyword evidence="3 5" id="KW-1133">Transmembrane helix</keyword>
<sequence length="114" mass="12575">MTLIPAVIIIGVGIMMFLIGLIGCVGGCKENRCILATFFSLLLIILTAMVIAGVLAYVYRDQVCSFNISILCYTSIWLLGMISVKACWFYVSRTKKSPVWGSEVDRVIVDVTFP</sequence>
<reference evidence="6" key="1">
    <citation type="submission" date="2022-03" db="EMBL/GenBank/DDBJ databases">
        <authorList>
            <person name="Martin C."/>
        </authorList>
    </citation>
    <scope>NUCLEOTIDE SEQUENCE</scope>
</reference>
<dbReference type="AlphaFoldDB" id="A0A8S4PSC8"/>
<name>A0A8S4PSC8_OWEFU</name>
<dbReference type="Proteomes" id="UP000749559">
    <property type="component" value="Unassembled WGS sequence"/>
</dbReference>
<proteinExistence type="predicted"/>
<dbReference type="EMBL" id="CAIIXF020000010">
    <property type="protein sequence ID" value="CAH1796917.1"/>
    <property type="molecule type" value="Genomic_DNA"/>
</dbReference>
<evidence type="ECO:0000256" key="4">
    <source>
        <dbReference type="ARBA" id="ARBA00023136"/>
    </source>
</evidence>
<dbReference type="InterPro" id="IPR018499">
    <property type="entry name" value="Tetraspanin/Peripherin"/>
</dbReference>
<keyword evidence="4 5" id="KW-0472">Membrane</keyword>
<comment type="subcellular location">
    <subcellularLocation>
        <location evidence="1">Membrane</location>
        <topology evidence="1">Multi-pass membrane protein</topology>
    </subcellularLocation>
</comment>
<keyword evidence="2 5" id="KW-0812">Transmembrane</keyword>
<dbReference type="Pfam" id="PF00335">
    <property type="entry name" value="Tetraspanin"/>
    <property type="match status" value="1"/>
</dbReference>
<evidence type="ECO:0000313" key="6">
    <source>
        <dbReference type="EMBL" id="CAH1796917.1"/>
    </source>
</evidence>
<gene>
    <name evidence="6" type="ORF">OFUS_LOCUS21277</name>
</gene>
<accession>A0A8S4PSC8</accession>
<dbReference type="OrthoDB" id="9993879at2759"/>
<keyword evidence="7" id="KW-1185">Reference proteome</keyword>